<comment type="caution">
    <text evidence="1">The sequence shown here is derived from an EMBL/GenBank/DDBJ whole genome shotgun (WGS) entry which is preliminary data.</text>
</comment>
<keyword evidence="2" id="KW-1185">Reference proteome</keyword>
<organism evidence="1 2">
    <name type="scientific">Coniosporium uncinatum</name>
    <dbReference type="NCBI Taxonomy" id="93489"/>
    <lineage>
        <taxon>Eukaryota</taxon>
        <taxon>Fungi</taxon>
        <taxon>Dikarya</taxon>
        <taxon>Ascomycota</taxon>
        <taxon>Pezizomycotina</taxon>
        <taxon>Dothideomycetes</taxon>
        <taxon>Dothideomycetes incertae sedis</taxon>
        <taxon>Coniosporium</taxon>
    </lineage>
</organism>
<protein>
    <submittedName>
        <fullName evidence="1">Uncharacterized protein</fullName>
    </submittedName>
</protein>
<sequence>MSMDEAQDLLDEYGESEDSRDQSSRPVDSDCDRATDSDGDDDTGSEQDEEEDEGEEEQEDGDAAMQRDSDFETSRNTARSGPSKKGRANPFRSDRFSAADSRAENISLDIEKPPTHYHPPDWSASPPQANPPYMNLYGQTLTTDYVFGAHPGSALAAAQNAAAELKRMEERRKFLAESSKYGDTEAGMFKAFQTISNTGREDIMKTWRDAQKEETRRKKISEAKRGSTYTLRKKNDSDGGDDDDGVGSEPKRGPGQPKWKNVEPLPGDGEDEGEPSERDGPEQPVKRGRGRPRGSRNKTGRGGG</sequence>
<accession>A0ACC3DZM2</accession>
<reference evidence="1" key="1">
    <citation type="submission" date="2024-09" db="EMBL/GenBank/DDBJ databases">
        <title>Black Yeasts Isolated from many extreme environments.</title>
        <authorList>
            <person name="Coleine C."/>
            <person name="Stajich J.E."/>
            <person name="Selbmann L."/>
        </authorList>
    </citation>
    <scope>NUCLEOTIDE SEQUENCE</scope>
    <source>
        <strain evidence="1">CCFEE 5737</strain>
    </source>
</reference>
<proteinExistence type="predicted"/>
<evidence type="ECO:0000313" key="2">
    <source>
        <dbReference type="Proteomes" id="UP001186974"/>
    </source>
</evidence>
<name>A0ACC3DZM2_9PEZI</name>
<dbReference type="Proteomes" id="UP001186974">
    <property type="component" value="Unassembled WGS sequence"/>
</dbReference>
<gene>
    <name evidence="1" type="ORF">LTS18_005825</name>
</gene>
<dbReference type="EMBL" id="JAWDJW010000014">
    <property type="protein sequence ID" value="KAK3082062.1"/>
    <property type="molecule type" value="Genomic_DNA"/>
</dbReference>
<evidence type="ECO:0000313" key="1">
    <source>
        <dbReference type="EMBL" id="KAK3082062.1"/>
    </source>
</evidence>